<dbReference type="PANTHER" id="PTHR11022">
    <property type="entry name" value="PEPTIDOGLYCAN RECOGNITION PROTEIN"/>
    <property type="match status" value="1"/>
</dbReference>
<evidence type="ECO:0000259" key="3">
    <source>
        <dbReference type="SMART" id="SM00701"/>
    </source>
</evidence>
<dbReference type="InterPro" id="IPR013207">
    <property type="entry name" value="LGFP"/>
</dbReference>
<gene>
    <name evidence="4" type="ORF">CJ199_05100</name>
</gene>
<dbReference type="RefSeq" id="WP_102238431.1">
    <property type="nucleotide sequence ID" value="NZ_PNHK01000002.1"/>
</dbReference>
<name>A0A2N6VMS4_9MICO</name>
<protein>
    <recommendedName>
        <fullName evidence="3">Peptidoglycan recognition protein family domain-containing protein</fullName>
    </recommendedName>
</protein>
<evidence type="ECO:0000256" key="2">
    <source>
        <dbReference type="SAM" id="MobiDB-lite"/>
    </source>
</evidence>
<dbReference type="InterPro" id="IPR036505">
    <property type="entry name" value="Amidase/PGRP_sf"/>
</dbReference>
<dbReference type="Proteomes" id="UP000235598">
    <property type="component" value="Unassembled WGS sequence"/>
</dbReference>
<dbReference type="GO" id="GO:0008270">
    <property type="term" value="F:zinc ion binding"/>
    <property type="evidence" value="ECO:0007669"/>
    <property type="project" value="InterPro"/>
</dbReference>
<reference evidence="4 5" key="1">
    <citation type="submission" date="2017-09" db="EMBL/GenBank/DDBJ databases">
        <title>Bacterial strain isolated from the female urinary microbiota.</title>
        <authorList>
            <person name="Thomas-White K."/>
            <person name="Kumar N."/>
            <person name="Forster S."/>
            <person name="Putonti C."/>
            <person name="Lawley T."/>
            <person name="Wolfe A.J."/>
        </authorList>
    </citation>
    <scope>NUCLEOTIDE SEQUENCE [LARGE SCALE GENOMIC DNA]</scope>
    <source>
        <strain evidence="4 5">UMB1301</strain>
    </source>
</reference>
<feature type="region of interest" description="Disordered" evidence="2">
    <location>
        <begin position="31"/>
        <end position="54"/>
    </location>
</feature>
<dbReference type="SUPFAM" id="SSF55846">
    <property type="entry name" value="N-acetylmuramoyl-L-alanine amidase-like"/>
    <property type="match status" value="1"/>
</dbReference>
<feature type="compositionally biased region" description="Acidic residues" evidence="2">
    <location>
        <begin position="92"/>
        <end position="102"/>
    </location>
</feature>
<dbReference type="InterPro" id="IPR002502">
    <property type="entry name" value="Amidase_domain"/>
</dbReference>
<accession>A0A2N6VMS4</accession>
<evidence type="ECO:0000256" key="1">
    <source>
        <dbReference type="ARBA" id="ARBA00007553"/>
    </source>
</evidence>
<comment type="caution">
    <text evidence="4">The sequence shown here is derived from an EMBL/GenBank/DDBJ whole genome shotgun (WGS) entry which is preliminary data.</text>
</comment>
<dbReference type="SMART" id="SM00701">
    <property type="entry name" value="PGRP"/>
    <property type="match status" value="1"/>
</dbReference>
<evidence type="ECO:0000313" key="5">
    <source>
        <dbReference type="Proteomes" id="UP000235598"/>
    </source>
</evidence>
<evidence type="ECO:0000313" key="4">
    <source>
        <dbReference type="EMBL" id="PMD05397.1"/>
    </source>
</evidence>
<dbReference type="PANTHER" id="PTHR11022:SF41">
    <property type="entry name" value="PEPTIDOGLYCAN-RECOGNITION PROTEIN LC-RELATED"/>
    <property type="match status" value="1"/>
</dbReference>
<dbReference type="AlphaFoldDB" id="A0A2N6VMS4"/>
<dbReference type="Gene3D" id="3.40.80.10">
    <property type="entry name" value="Peptidoglycan recognition protein-like"/>
    <property type="match status" value="1"/>
</dbReference>
<dbReference type="EMBL" id="PNHK01000002">
    <property type="protein sequence ID" value="PMD05397.1"/>
    <property type="molecule type" value="Genomic_DNA"/>
</dbReference>
<proteinExistence type="inferred from homology"/>
<feature type="region of interest" description="Disordered" evidence="2">
    <location>
        <begin position="75"/>
        <end position="112"/>
    </location>
</feature>
<dbReference type="GO" id="GO:0009253">
    <property type="term" value="P:peptidoglycan catabolic process"/>
    <property type="evidence" value="ECO:0007669"/>
    <property type="project" value="InterPro"/>
</dbReference>
<dbReference type="Pfam" id="PF01510">
    <property type="entry name" value="Amidase_2"/>
    <property type="match status" value="1"/>
</dbReference>
<feature type="compositionally biased region" description="Basic and acidic residues" evidence="2">
    <location>
        <begin position="31"/>
        <end position="41"/>
    </location>
</feature>
<comment type="similarity">
    <text evidence="1">Belongs to the N-acetylmuramoyl-L-alanine amidase 2 family.</text>
</comment>
<dbReference type="InterPro" id="IPR006619">
    <property type="entry name" value="PGRP_domain_met/bac"/>
</dbReference>
<dbReference type="CDD" id="cd06583">
    <property type="entry name" value="PGRP"/>
    <property type="match status" value="1"/>
</dbReference>
<dbReference type="Pfam" id="PF08310">
    <property type="entry name" value="LGFP"/>
    <property type="match status" value="6"/>
</dbReference>
<organism evidence="4 5">
    <name type="scientific">Brevibacterium paucivorans</name>
    <dbReference type="NCBI Taxonomy" id="170994"/>
    <lineage>
        <taxon>Bacteria</taxon>
        <taxon>Bacillati</taxon>
        <taxon>Actinomycetota</taxon>
        <taxon>Actinomycetes</taxon>
        <taxon>Micrococcales</taxon>
        <taxon>Brevibacteriaceae</taxon>
        <taxon>Brevibacterium</taxon>
    </lineage>
</organism>
<dbReference type="GO" id="GO:0008745">
    <property type="term" value="F:N-acetylmuramoyl-L-alanine amidase activity"/>
    <property type="evidence" value="ECO:0007669"/>
    <property type="project" value="InterPro"/>
</dbReference>
<feature type="domain" description="Peptidoglycan recognition protein family" evidence="3">
    <location>
        <begin position="167"/>
        <end position="314"/>
    </location>
</feature>
<dbReference type="InterPro" id="IPR015510">
    <property type="entry name" value="PGRP"/>
</dbReference>
<dbReference type="OrthoDB" id="514320at2"/>
<sequence length="676" mass="73897">MASSLPRILTSITLAIGLVVAPLPTLVSQAKDPETKTREISVSRGQTKKVETPKAKVSVVGATWRGNTGVEKAEYRSKDNNGQWSGWKELPVDDADGPDAETGEAGKSLQGTEPLVVPEGTSVEIRTAQKSDLYVAETGIKGNVRPGGAVAGAAPAHAAGGSKIGGFTYTSRKDWGAKGPRKGCPVEKTKVNKAVIIHHTSGSNSYSQSQVPSILRGIQGYHQNGRKWCEIGYNMVVDKWGNIYEARSGGLTDAVIGAHAGGFNTSTFGVAVLGTYSKPVNSSTLNSLKKIVSWQGQLWGYDPSGKVKLTSKGGTSKYKKGTERTLPRVFGHRDVGNTDCPGNGLYSQLPKLRISQPVKPGVPIVSDGIKKYYSKHKDETGPPQSPQRKTGKGVLQNFKNGVVYQSKQGVYFTAYSAPMRKVWSQHGWENGRLGFPKSDRYKFGHGWRQSFEGGAIIEHSRGTYPVWGGIQSNWERSKGAVKYPVSVEKKIGGKKPGSFQHFENGSIHWSKKTGAHYTNGGIRNTWSKHRWEQGRLGYPTSDPFKSGDRVRQNFEGGAIIHSKRGTHPLWGGMKANWERNKATLRNPVSTEKKIGGKKPGAFQHFEHGSVHWSKKTGAHYTSGAIRNTWSKHGWEQGRLGYPKTDPYKSGDEVRQKFQGGTIVYHKKRGTYVAWGR</sequence>